<organism evidence="2 3">
    <name type="scientific">Jimgerdemannia flammicorona</name>
    <dbReference type="NCBI Taxonomy" id="994334"/>
    <lineage>
        <taxon>Eukaryota</taxon>
        <taxon>Fungi</taxon>
        <taxon>Fungi incertae sedis</taxon>
        <taxon>Mucoromycota</taxon>
        <taxon>Mucoromycotina</taxon>
        <taxon>Endogonomycetes</taxon>
        <taxon>Endogonales</taxon>
        <taxon>Endogonaceae</taxon>
        <taxon>Jimgerdemannia</taxon>
    </lineage>
</organism>
<keyword evidence="3" id="KW-1185">Reference proteome</keyword>
<dbReference type="AlphaFoldDB" id="A0A433DGF8"/>
<dbReference type="EMBL" id="RBNI01001827">
    <property type="protein sequence ID" value="RUP49943.1"/>
    <property type="molecule type" value="Genomic_DNA"/>
</dbReference>
<proteinExistence type="predicted"/>
<sequence>MAPRRKYPMLEEAENEMYYVDAKKNIIENDFTFNNYLKNAPLSDQDEIVLTFIVRIKGKRAYGEWDANDVIREILHQQYTNITLLPEFDIEDALENEDEITDDDKRTFVTALNEITKAFHNLNIRKRKRKESHHPTDYLVNVYGIVTTGLEWRFIRWSDTLESPKVVISKPYRCTFNREGMEDAEKVLSIIIRIIHSQAIVVESQIGSSEGIYEEAMKKDNVLRPSRRQRSDKDDEEIVEPEQSLFE</sequence>
<reference evidence="2 3" key="1">
    <citation type="journal article" date="2018" name="New Phytol.">
        <title>Phylogenomics of Endogonaceae and evolution of mycorrhizas within Mucoromycota.</title>
        <authorList>
            <person name="Chang Y."/>
            <person name="Desiro A."/>
            <person name="Na H."/>
            <person name="Sandor L."/>
            <person name="Lipzen A."/>
            <person name="Clum A."/>
            <person name="Barry K."/>
            <person name="Grigoriev I.V."/>
            <person name="Martin F.M."/>
            <person name="Stajich J.E."/>
            <person name="Smith M.E."/>
            <person name="Bonito G."/>
            <person name="Spatafora J.W."/>
        </authorList>
    </citation>
    <scope>NUCLEOTIDE SEQUENCE [LARGE SCALE GENOMIC DNA]</scope>
    <source>
        <strain evidence="2 3">GMNB39</strain>
    </source>
</reference>
<name>A0A433DGF8_9FUNG</name>
<evidence type="ECO:0000313" key="3">
    <source>
        <dbReference type="Proteomes" id="UP000268093"/>
    </source>
</evidence>
<evidence type="ECO:0000256" key="1">
    <source>
        <dbReference type="SAM" id="MobiDB-lite"/>
    </source>
</evidence>
<comment type="caution">
    <text evidence="2">The sequence shown here is derived from an EMBL/GenBank/DDBJ whole genome shotgun (WGS) entry which is preliminary data.</text>
</comment>
<accession>A0A433DGF8</accession>
<dbReference type="Proteomes" id="UP000268093">
    <property type="component" value="Unassembled WGS sequence"/>
</dbReference>
<protein>
    <submittedName>
        <fullName evidence="2">Uncharacterized protein</fullName>
    </submittedName>
</protein>
<gene>
    <name evidence="2" type="ORF">BC936DRAFT_140911</name>
</gene>
<evidence type="ECO:0000313" key="2">
    <source>
        <dbReference type="EMBL" id="RUP49943.1"/>
    </source>
</evidence>
<feature type="region of interest" description="Disordered" evidence="1">
    <location>
        <begin position="222"/>
        <end position="247"/>
    </location>
</feature>